<dbReference type="InterPro" id="IPR009050">
    <property type="entry name" value="Globin-like_sf"/>
</dbReference>
<dbReference type="GO" id="GO:0020037">
    <property type="term" value="F:heme binding"/>
    <property type="evidence" value="ECO:0007669"/>
    <property type="project" value="InterPro"/>
</dbReference>
<keyword evidence="9" id="KW-0285">Flavoprotein</keyword>
<feature type="domain" description="Globin" evidence="22">
    <location>
        <begin position="47"/>
        <end position="184"/>
    </location>
</feature>
<sequence length="451" mass="49226">MLARLATTRAITSAASSARAIQERTITAAITSVNSNSFFHSSPPKMGLTPEQEAIVKSTAPVLAQHGAAITTHFYKRMLTNNPELRNIFNAAHQNTGTQPAALAHAVWAYAENIDNLGALTTAVSRIGHKHASLGITPDHYPIVGENLLASLKEVLGDAITDPIVDAWAAAYQQLADIFINFERDLYQKAKQTPGGWNGWRKFRVAKKVPESDEIVSFYLEPLDAGDLPPFVSGQYISVRVWVPELEVYQPRQYSLSDVPDGKHFRISVKREDGVGAQQPAGRISNVLHQDTPEGAEIDVSNPYGDFTLDTETDVPAVLISGGVGLTPMISMLGTLVESAKTRQVVFVHGARSGKVHAMKKYLSHIIKENPQVSKAVFYESVSQDTDQQGVDYDYEGRIDLPAIKDQVLLPDANYYLCGPIPFMQAHQKTLEGLGVPSERIHSEVFGSGIA</sequence>
<accession>A0AAV9NQI3</accession>
<keyword evidence="13" id="KW-0560">Oxidoreductase</keyword>
<dbReference type="Gene3D" id="3.40.50.80">
    <property type="entry name" value="Nucleotide-binding domain of ferredoxin-NADP reductase (FNR) module"/>
    <property type="match status" value="1"/>
</dbReference>
<evidence type="ECO:0000256" key="8">
    <source>
        <dbReference type="ARBA" id="ARBA00022617"/>
    </source>
</evidence>
<evidence type="ECO:0000256" key="1">
    <source>
        <dbReference type="ARBA" id="ARBA00001970"/>
    </source>
</evidence>
<comment type="catalytic activity">
    <reaction evidence="20">
        <text>2 nitric oxide + NADPH + 2 O2 = 2 nitrate + NADP(+) + H(+)</text>
        <dbReference type="Rhea" id="RHEA:19465"/>
        <dbReference type="ChEBI" id="CHEBI:15378"/>
        <dbReference type="ChEBI" id="CHEBI:15379"/>
        <dbReference type="ChEBI" id="CHEBI:16480"/>
        <dbReference type="ChEBI" id="CHEBI:17632"/>
        <dbReference type="ChEBI" id="CHEBI:57783"/>
        <dbReference type="ChEBI" id="CHEBI:58349"/>
        <dbReference type="EC" id="1.14.12.17"/>
    </reaction>
</comment>
<comment type="similarity">
    <text evidence="3">In the C-terminal section; belongs to the flavoprotein pyridine nucleotide cytochrome reductase family.</text>
</comment>
<evidence type="ECO:0000256" key="21">
    <source>
        <dbReference type="ARBA" id="ARBA00056398"/>
    </source>
</evidence>
<evidence type="ECO:0000256" key="4">
    <source>
        <dbReference type="ARBA" id="ARBA00008414"/>
    </source>
</evidence>
<evidence type="ECO:0000256" key="9">
    <source>
        <dbReference type="ARBA" id="ARBA00022630"/>
    </source>
</evidence>
<dbReference type="Gene3D" id="2.40.30.10">
    <property type="entry name" value="Translation factors"/>
    <property type="match status" value="1"/>
</dbReference>
<comment type="function">
    <text evidence="21">In the presence of oxygen and NADH, it has NADH oxidase activity, which leads to the generation of superoxide and H(2)O(2). Under anaerobic conditions, it also exhibits nitric oxide reductase and FAD reductase activities. However, all these reactions are much lower than NOD activity.</text>
</comment>
<dbReference type="GO" id="GO:0046210">
    <property type="term" value="P:nitric oxide catabolic process"/>
    <property type="evidence" value="ECO:0007669"/>
    <property type="project" value="TreeGrafter"/>
</dbReference>
<evidence type="ECO:0000256" key="7">
    <source>
        <dbReference type="ARBA" id="ARBA00022575"/>
    </source>
</evidence>
<dbReference type="Proteomes" id="UP001358417">
    <property type="component" value="Unassembled WGS sequence"/>
</dbReference>
<dbReference type="InterPro" id="IPR039261">
    <property type="entry name" value="FNR_nucleotide-bd"/>
</dbReference>
<dbReference type="EMBL" id="JAVRRD010000001">
    <property type="protein sequence ID" value="KAK5064596.1"/>
    <property type="molecule type" value="Genomic_DNA"/>
</dbReference>
<dbReference type="SUPFAM" id="SSF63380">
    <property type="entry name" value="Riboflavin synthase domain-like"/>
    <property type="match status" value="1"/>
</dbReference>
<dbReference type="GO" id="GO:0046872">
    <property type="term" value="F:metal ion binding"/>
    <property type="evidence" value="ECO:0007669"/>
    <property type="project" value="UniProtKB-KW"/>
</dbReference>
<evidence type="ECO:0000259" key="23">
    <source>
        <dbReference type="PROSITE" id="PS51384"/>
    </source>
</evidence>
<evidence type="ECO:0000256" key="6">
    <source>
        <dbReference type="ARBA" id="ARBA00014637"/>
    </source>
</evidence>
<evidence type="ECO:0000256" key="18">
    <source>
        <dbReference type="ARBA" id="ARBA00033187"/>
    </source>
</evidence>
<dbReference type="RefSeq" id="XP_064711920.1">
    <property type="nucleotide sequence ID" value="XM_064844060.1"/>
</dbReference>
<evidence type="ECO:0000256" key="11">
    <source>
        <dbReference type="ARBA" id="ARBA00022827"/>
    </source>
</evidence>
<dbReference type="CDD" id="cd08922">
    <property type="entry name" value="FHb-globin"/>
    <property type="match status" value="1"/>
</dbReference>
<dbReference type="NCBIfam" id="NF009805">
    <property type="entry name" value="PRK13289.1"/>
    <property type="match status" value="1"/>
</dbReference>
<evidence type="ECO:0000256" key="14">
    <source>
        <dbReference type="ARBA" id="ARBA00023004"/>
    </source>
</evidence>
<comment type="catalytic activity">
    <reaction evidence="19">
        <text>2 nitric oxide + NADH + 2 O2 = 2 nitrate + NAD(+) + H(+)</text>
        <dbReference type="Rhea" id="RHEA:19469"/>
        <dbReference type="ChEBI" id="CHEBI:15378"/>
        <dbReference type="ChEBI" id="CHEBI:15379"/>
        <dbReference type="ChEBI" id="CHEBI:16480"/>
        <dbReference type="ChEBI" id="CHEBI:17632"/>
        <dbReference type="ChEBI" id="CHEBI:57540"/>
        <dbReference type="ChEBI" id="CHEBI:57945"/>
        <dbReference type="EC" id="1.14.12.17"/>
    </reaction>
</comment>
<dbReference type="GeneID" id="89968651"/>
<evidence type="ECO:0000256" key="12">
    <source>
        <dbReference type="ARBA" id="ARBA00022857"/>
    </source>
</evidence>
<proteinExistence type="inferred from homology"/>
<dbReference type="InterPro" id="IPR023950">
    <property type="entry name" value="Hmp"/>
</dbReference>
<keyword evidence="15" id="KW-0520">NAD</keyword>
<dbReference type="SUPFAM" id="SSF46458">
    <property type="entry name" value="Globin-like"/>
    <property type="match status" value="1"/>
</dbReference>
<dbReference type="PROSITE" id="PS01033">
    <property type="entry name" value="GLOBIN"/>
    <property type="match status" value="1"/>
</dbReference>
<dbReference type="HAMAP" id="MF_01252">
    <property type="entry name" value="Hmp"/>
    <property type="match status" value="1"/>
</dbReference>
<evidence type="ECO:0000313" key="24">
    <source>
        <dbReference type="EMBL" id="KAK5064596.1"/>
    </source>
</evidence>
<evidence type="ECO:0000256" key="15">
    <source>
        <dbReference type="ARBA" id="ARBA00023027"/>
    </source>
</evidence>
<dbReference type="GO" id="GO:0008941">
    <property type="term" value="F:nitric oxide dioxygenase NAD(P)H activity"/>
    <property type="evidence" value="ECO:0007669"/>
    <property type="project" value="UniProtKB-EC"/>
</dbReference>
<comment type="similarity">
    <text evidence="4">Belongs to the globin family. Two-domain flavohemoproteins subfamily.</text>
</comment>
<organism evidence="24 25">
    <name type="scientific">Exophiala bonariae</name>
    <dbReference type="NCBI Taxonomy" id="1690606"/>
    <lineage>
        <taxon>Eukaryota</taxon>
        <taxon>Fungi</taxon>
        <taxon>Dikarya</taxon>
        <taxon>Ascomycota</taxon>
        <taxon>Pezizomycotina</taxon>
        <taxon>Eurotiomycetes</taxon>
        <taxon>Chaetothyriomycetidae</taxon>
        <taxon>Chaetothyriales</taxon>
        <taxon>Herpotrichiellaceae</taxon>
        <taxon>Exophiala</taxon>
    </lineage>
</organism>
<evidence type="ECO:0000313" key="25">
    <source>
        <dbReference type="Proteomes" id="UP001358417"/>
    </source>
</evidence>
<evidence type="ECO:0000259" key="22">
    <source>
        <dbReference type="PROSITE" id="PS01033"/>
    </source>
</evidence>
<dbReference type="PANTHER" id="PTHR43396">
    <property type="entry name" value="FLAVOHEMOPROTEIN"/>
    <property type="match status" value="1"/>
</dbReference>
<dbReference type="InterPro" id="IPR012292">
    <property type="entry name" value="Globin/Proto"/>
</dbReference>
<keyword evidence="14" id="KW-0408">Iron</keyword>
<dbReference type="FunFam" id="3.40.50.80:FF:000010">
    <property type="entry name" value="Flavohemoprotein"/>
    <property type="match status" value="1"/>
</dbReference>
<evidence type="ECO:0000256" key="3">
    <source>
        <dbReference type="ARBA" id="ARBA00006401"/>
    </source>
</evidence>
<keyword evidence="7" id="KW-0216">Detoxification</keyword>
<evidence type="ECO:0000256" key="10">
    <source>
        <dbReference type="ARBA" id="ARBA00022723"/>
    </source>
</evidence>
<evidence type="ECO:0000256" key="2">
    <source>
        <dbReference type="ARBA" id="ARBA00001974"/>
    </source>
</evidence>
<dbReference type="PRINTS" id="PR00410">
    <property type="entry name" value="PHEHYDRXLASE"/>
</dbReference>
<dbReference type="PROSITE" id="PS51384">
    <property type="entry name" value="FAD_FR"/>
    <property type="match status" value="1"/>
</dbReference>
<evidence type="ECO:0000256" key="13">
    <source>
        <dbReference type="ARBA" id="ARBA00023002"/>
    </source>
</evidence>
<keyword evidence="10" id="KW-0479">Metal-binding</keyword>
<dbReference type="InterPro" id="IPR017927">
    <property type="entry name" value="FAD-bd_FR_type"/>
</dbReference>
<evidence type="ECO:0000256" key="5">
    <source>
        <dbReference type="ARBA" id="ARBA00012229"/>
    </source>
</evidence>
<dbReference type="GO" id="GO:0009636">
    <property type="term" value="P:response to toxic substance"/>
    <property type="evidence" value="ECO:0007669"/>
    <property type="project" value="UniProtKB-KW"/>
</dbReference>
<keyword evidence="25" id="KW-1185">Reference proteome</keyword>
<evidence type="ECO:0000256" key="19">
    <source>
        <dbReference type="ARBA" id="ARBA00048649"/>
    </source>
</evidence>
<keyword evidence="8" id="KW-0349">Heme</keyword>
<keyword evidence="12" id="KW-0521">NADP</keyword>
<dbReference type="Gene3D" id="1.10.490.10">
    <property type="entry name" value="Globins"/>
    <property type="match status" value="1"/>
</dbReference>
<comment type="cofactor">
    <cofactor evidence="2">
        <name>FAD</name>
        <dbReference type="ChEBI" id="CHEBI:57692"/>
    </cofactor>
</comment>
<name>A0AAV9NQI3_9EURO</name>
<feature type="domain" description="FAD-binding FR-type" evidence="23">
    <location>
        <begin position="198"/>
        <end position="310"/>
    </location>
</feature>
<dbReference type="AlphaFoldDB" id="A0AAV9NQI3"/>
<evidence type="ECO:0000256" key="17">
    <source>
        <dbReference type="ARBA" id="ARBA00030929"/>
    </source>
</evidence>
<dbReference type="EC" id="1.14.12.17" evidence="5"/>
<dbReference type="PANTHER" id="PTHR43396:SF9">
    <property type="entry name" value="NITRIC OXIDE DIOXYGENASE"/>
    <property type="match status" value="1"/>
</dbReference>
<reference evidence="24 25" key="1">
    <citation type="submission" date="2023-08" db="EMBL/GenBank/DDBJ databases">
        <title>Black Yeasts Isolated from many extreme environments.</title>
        <authorList>
            <person name="Coleine C."/>
            <person name="Stajich J.E."/>
            <person name="Selbmann L."/>
        </authorList>
    </citation>
    <scope>NUCLEOTIDE SEQUENCE [LARGE SCALE GENOMIC DNA]</scope>
    <source>
        <strain evidence="24 25">CCFEE 5792</strain>
    </source>
</reference>
<dbReference type="CDD" id="cd06184">
    <property type="entry name" value="flavohem_like_fad_nad_binding"/>
    <property type="match status" value="1"/>
</dbReference>
<dbReference type="Pfam" id="PF00175">
    <property type="entry name" value="NAD_binding_1"/>
    <property type="match status" value="1"/>
</dbReference>
<gene>
    <name evidence="24" type="ORF">LTR84_000429</name>
</gene>
<evidence type="ECO:0000256" key="20">
    <source>
        <dbReference type="ARBA" id="ARBA00049433"/>
    </source>
</evidence>
<dbReference type="InterPro" id="IPR001433">
    <property type="entry name" value="OxRdtase_FAD/NAD-bd"/>
</dbReference>
<dbReference type="GO" id="GO:0071949">
    <property type="term" value="F:FAD binding"/>
    <property type="evidence" value="ECO:0007669"/>
    <property type="project" value="InterPro"/>
</dbReference>
<dbReference type="SUPFAM" id="SSF52343">
    <property type="entry name" value="Ferredoxin reductase-like, C-terminal NADP-linked domain"/>
    <property type="match status" value="1"/>
</dbReference>
<dbReference type="InterPro" id="IPR017938">
    <property type="entry name" value="Riboflavin_synthase-like_b-brl"/>
</dbReference>
<keyword evidence="11" id="KW-0274">FAD</keyword>
<evidence type="ECO:0000256" key="16">
    <source>
        <dbReference type="ARBA" id="ARBA00030024"/>
    </source>
</evidence>
<dbReference type="GO" id="GO:0019825">
    <property type="term" value="F:oxygen binding"/>
    <property type="evidence" value="ECO:0007669"/>
    <property type="project" value="InterPro"/>
</dbReference>
<dbReference type="GO" id="GO:0071500">
    <property type="term" value="P:cellular response to nitrosative stress"/>
    <property type="evidence" value="ECO:0007669"/>
    <property type="project" value="TreeGrafter"/>
</dbReference>
<dbReference type="InterPro" id="IPR000971">
    <property type="entry name" value="Globin"/>
</dbReference>
<dbReference type="Pfam" id="PF00042">
    <property type="entry name" value="Globin"/>
    <property type="match status" value="1"/>
</dbReference>
<protein>
    <recommendedName>
        <fullName evidence="6">Flavohemoprotein</fullName>
        <ecNumber evidence="5">1.14.12.17</ecNumber>
    </recommendedName>
    <alternativeName>
        <fullName evidence="17">Flavohemoglobin</fullName>
    </alternativeName>
    <alternativeName>
        <fullName evidence="16">Hemoglobin-like protein</fullName>
    </alternativeName>
    <alternativeName>
        <fullName evidence="18">Nitric oxide dioxygenase</fullName>
    </alternativeName>
</protein>
<dbReference type="FunFam" id="1.10.490.10:FF:000003">
    <property type="entry name" value="Flavohemoprotein"/>
    <property type="match status" value="1"/>
</dbReference>
<comment type="caution">
    <text evidence="24">The sequence shown here is derived from an EMBL/GenBank/DDBJ whole genome shotgun (WGS) entry which is preliminary data.</text>
</comment>
<comment type="cofactor">
    <cofactor evidence="1">
        <name>heme b</name>
        <dbReference type="ChEBI" id="CHEBI:60344"/>
    </cofactor>
</comment>
<dbReference type="FunFam" id="2.40.30.10:FF:000034">
    <property type="entry name" value="Flavohemoprotein"/>
    <property type="match status" value="1"/>
</dbReference>